<dbReference type="Gene3D" id="3.40.1580.10">
    <property type="entry name" value="SMI1/KNR4-like"/>
    <property type="match status" value="1"/>
</dbReference>
<dbReference type="InterPro" id="IPR018958">
    <property type="entry name" value="Knr4/Smi1-like_dom"/>
</dbReference>
<dbReference type="EMBL" id="CP017253">
    <property type="protein sequence ID" value="AOR24888.2"/>
    <property type="molecule type" value="Genomic_DNA"/>
</dbReference>
<keyword evidence="3" id="KW-1185">Reference proteome</keyword>
<dbReference type="KEGG" id="ctae:BGI42_01425"/>
<name>A0A1D7XNI3_9CLOT</name>
<dbReference type="InterPro" id="IPR037883">
    <property type="entry name" value="Knr4/Smi1-like_sf"/>
</dbReference>
<protein>
    <submittedName>
        <fullName evidence="2">1,3-beta-glucan synthase regulator</fullName>
    </submittedName>
</protein>
<organism evidence="2 3">
    <name type="scientific">Clostridium taeniosporum</name>
    <dbReference type="NCBI Taxonomy" id="394958"/>
    <lineage>
        <taxon>Bacteria</taxon>
        <taxon>Bacillati</taxon>
        <taxon>Bacillota</taxon>
        <taxon>Clostridia</taxon>
        <taxon>Eubacteriales</taxon>
        <taxon>Clostridiaceae</taxon>
        <taxon>Clostridium</taxon>
    </lineage>
</organism>
<gene>
    <name evidence="2" type="ORF">BGI42_01425</name>
</gene>
<evidence type="ECO:0000313" key="2">
    <source>
        <dbReference type="EMBL" id="AOR24888.2"/>
    </source>
</evidence>
<sequence length="147" mass="16345">MNKNILSIIKEQFDMVPESFGGEVTIEEVDKAKELIGVELPEDYIEFICMFGCGVVGATVILGLGEAQFVSTPSFVNQTIEFRGELPNKYKDFVVIGVDGAGNPIGFNSPSKEIILFDHDFDGEVCLALNFSEYLRKACYNELKIQF</sequence>
<dbReference type="Proteomes" id="UP000094652">
    <property type="component" value="Chromosome"/>
</dbReference>
<evidence type="ECO:0000259" key="1">
    <source>
        <dbReference type="Pfam" id="PF09346"/>
    </source>
</evidence>
<proteinExistence type="predicted"/>
<evidence type="ECO:0000313" key="3">
    <source>
        <dbReference type="Proteomes" id="UP000094652"/>
    </source>
</evidence>
<dbReference type="OrthoDB" id="2852701at2"/>
<dbReference type="SUPFAM" id="SSF160631">
    <property type="entry name" value="SMI1/KNR4-like"/>
    <property type="match status" value="1"/>
</dbReference>
<accession>A0A1D7XNI3</accession>
<dbReference type="Pfam" id="PF09346">
    <property type="entry name" value="SMI1_KNR4"/>
    <property type="match status" value="1"/>
</dbReference>
<feature type="domain" description="Knr4/Smi1-like" evidence="1">
    <location>
        <begin position="24"/>
        <end position="136"/>
    </location>
</feature>
<dbReference type="AlphaFoldDB" id="A0A1D7XNI3"/>
<dbReference type="RefSeq" id="WP_105165890.1">
    <property type="nucleotide sequence ID" value="NZ_CP017253.2"/>
</dbReference>
<reference evidence="3" key="1">
    <citation type="submission" date="2016-09" db="EMBL/GenBank/DDBJ databases">
        <title>Genomics of Clostridium taeniosporum, an organism which forms endospores with ribbon-like appendages.</title>
        <authorList>
            <person name="Walker J.R."/>
        </authorList>
    </citation>
    <scope>NUCLEOTIDE SEQUENCE [LARGE SCALE GENOMIC DNA]</scope>
    <source>
        <strain evidence="3">1/k</strain>
    </source>
</reference>